<dbReference type="Pfam" id="PF18974">
    <property type="entry name" value="DUF5710"/>
    <property type="match status" value="1"/>
</dbReference>
<evidence type="ECO:0000313" key="3">
    <source>
        <dbReference type="Proteomes" id="UP000199735"/>
    </source>
</evidence>
<dbReference type="EMBL" id="FOCD01000006">
    <property type="protein sequence ID" value="SEO08474.1"/>
    <property type="molecule type" value="Genomic_DNA"/>
</dbReference>
<protein>
    <recommendedName>
        <fullName evidence="1">DUF5710 domain-containing protein</fullName>
    </recommendedName>
</protein>
<accession>A0AAX2EJU7</accession>
<reference evidence="2 3" key="1">
    <citation type="submission" date="2016-10" db="EMBL/GenBank/DDBJ databases">
        <authorList>
            <person name="Varghese N."/>
            <person name="Submissions S."/>
        </authorList>
    </citation>
    <scope>NUCLEOTIDE SEQUENCE [LARGE SCALE GENOMIC DNA]</scope>
    <source>
        <strain evidence="2 3">DSM 21619</strain>
    </source>
</reference>
<organism evidence="2 3">
    <name type="scientific">Terribacillus saccharophilus</name>
    <dbReference type="NCBI Taxonomy" id="361277"/>
    <lineage>
        <taxon>Bacteria</taxon>
        <taxon>Bacillati</taxon>
        <taxon>Bacillota</taxon>
        <taxon>Bacilli</taxon>
        <taxon>Bacillales</taxon>
        <taxon>Bacillaceae</taxon>
        <taxon>Terribacillus</taxon>
    </lineage>
</organism>
<dbReference type="InterPro" id="IPR043764">
    <property type="entry name" value="DUF5710"/>
</dbReference>
<dbReference type="AlphaFoldDB" id="A0AAX2EJU7"/>
<gene>
    <name evidence="2" type="ORF">SAMN04489762_3448</name>
</gene>
<comment type="caution">
    <text evidence="2">The sequence shown here is derived from an EMBL/GenBank/DDBJ whole genome shotgun (WGS) entry which is preliminary data.</text>
</comment>
<name>A0AAX2EJU7_9BACI</name>
<dbReference type="Proteomes" id="UP000199735">
    <property type="component" value="Unassembled WGS sequence"/>
</dbReference>
<evidence type="ECO:0000259" key="1">
    <source>
        <dbReference type="Pfam" id="PF18974"/>
    </source>
</evidence>
<proteinExistence type="predicted"/>
<evidence type="ECO:0000313" key="2">
    <source>
        <dbReference type="EMBL" id="SEO08474.1"/>
    </source>
</evidence>
<sequence length="208" mass="24357">MLYLNVPYEQKDEAKSMYARWDNNRKKWFATNSKYYYRLAEWIEGDSVVQNSMYIAVSSRKCWKCGKETLVYALAVRSEDLIDIVYRETNIEEAIGYDVVFLPISSNLPKEIKGYLEKHTNCKDKYSHTIQDTYFANICTHCKSLQGDFFVYEEYDSPFNGMGNSKIKYIEFKLEHDLAINYQVGEQIISPSVKKFSEDIIQSNIVIS</sequence>
<dbReference type="RefSeq" id="WP_093881548.1">
    <property type="nucleotide sequence ID" value="NZ_FOCD01000006.1"/>
</dbReference>
<feature type="domain" description="DUF5710" evidence="1">
    <location>
        <begin position="1"/>
        <end position="43"/>
    </location>
</feature>